<dbReference type="Gene3D" id="1.10.1220.10">
    <property type="entry name" value="Met repressor-like"/>
    <property type="match status" value="1"/>
</dbReference>
<dbReference type="RefSeq" id="WP_188738774.1">
    <property type="nucleotide sequence ID" value="NZ_BMLW01000030.1"/>
</dbReference>
<protein>
    <recommendedName>
        <fullName evidence="3">Toxin-antitoxin system HicB family antitoxin</fullName>
    </recommendedName>
</protein>
<evidence type="ECO:0000313" key="2">
    <source>
        <dbReference type="Proteomes" id="UP000641206"/>
    </source>
</evidence>
<dbReference type="SUPFAM" id="SSF143100">
    <property type="entry name" value="TTHA1013/TTHA0281-like"/>
    <property type="match status" value="1"/>
</dbReference>
<accession>A0ABQ2P3B6</accession>
<dbReference type="Proteomes" id="UP000641206">
    <property type="component" value="Unassembled WGS sequence"/>
</dbReference>
<dbReference type="InterPro" id="IPR013321">
    <property type="entry name" value="Arc_rbn_hlx_hlx"/>
</dbReference>
<keyword evidence="2" id="KW-1185">Reference proteome</keyword>
<gene>
    <name evidence="1" type="ORF">GCM10011346_52640</name>
</gene>
<evidence type="ECO:0008006" key="3">
    <source>
        <dbReference type="Google" id="ProtNLM"/>
    </source>
</evidence>
<name>A0ABQ2P3B6_9BACI</name>
<dbReference type="EMBL" id="BMLW01000030">
    <property type="protein sequence ID" value="GGP17308.1"/>
    <property type="molecule type" value="Genomic_DNA"/>
</dbReference>
<dbReference type="Pfam" id="PF05534">
    <property type="entry name" value="HicB"/>
    <property type="match status" value="1"/>
</dbReference>
<dbReference type="InterPro" id="IPR035069">
    <property type="entry name" value="TTHA1013/TTHA0281-like"/>
</dbReference>
<sequence length="191" mass="22263">MNKYVESLEEFLKLDYKLVITPFEEEGEKGFIVSSPEINGLEVFGVTIDEALKEVNEAKQALFYLQQDKGEKIAYPKGYETNDENLSGRMTIRVPKMLHKRIKDYSNVNGTSLNTSIIQLLNDGFNYNETNILRENIIETLNNKLSFNIEYNMVESSRNVYTLFKNEETNLIKEPKFHYVENFSYKHSFEG</sequence>
<dbReference type="InterPro" id="IPR010985">
    <property type="entry name" value="Ribbon_hlx_hlx"/>
</dbReference>
<reference evidence="2" key="1">
    <citation type="journal article" date="2019" name="Int. J. Syst. Evol. Microbiol.">
        <title>The Global Catalogue of Microorganisms (GCM) 10K type strain sequencing project: providing services to taxonomists for standard genome sequencing and annotation.</title>
        <authorList>
            <consortium name="The Broad Institute Genomics Platform"/>
            <consortium name="The Broad Institute Genome Sequencing Center for Infectious Disease"/>
            <person name="Wu L."/>
            <person name="Ma J."/>
        </authorList>
    </citation>
    <scope>NUCLEOTIDE SEQUENCE [LARGE SCALE GENOMIC DNA]</scope>
    <source>
        <strain evidence="2">CGMCC 1.7693</strain>
    </source>
</reference>
<comment type="caution">
    <text evidence="1">The sequence shown here is derived from an EMBL/GenBank/DDBJ whole genome shotgun (WGS) entry which is preliminary data.</text>
</comment>
<dbReference type="InterPro" id="IPR008651">
    <property type="entry name" value="Uncharacterised_HicB"/>
</dbReference>
<dbReference type="Gene3D" id="3.30.160.250">
    <property type="match status" value="1"/>
</dbReference>
<evidence type="ECO:0000313" key="1">
    <source>
        <dbReference type="EMBL" id="GGP17308.1"/>
    </source>
</evidence>
<dbReference type="SUPFAM" id="SSF47598">
    <property type="entry name" value="Ribbon-helix-helix"/>
    <property type="match status" value="1"/>
</dbReference>
<proteinExistence type="predicted"/>
<organism evidence="1 2">
    <name type="scientific">Oceanobacillus neutriphilus</name>
    <dbReference type="NCBI Taxonomy" id="531815"/>
    <lineage>
        <taxon>Bacteria</taxon>
        <taxon>Bacillati</taxon>
        <taxon>Bacillota</taxon>
        <taxon>Bacilli</taxon>
        <taxon>Bacillales</taxon>
        <taxon>Bacillaceae</taxon>
        <taxon>Oceanobacillus</taxon>
    </lineage>
</organism>